<evidence type="ECO:0000313" key="11">
    <source>
        <dbReference type="Proteomes" id="UP000219669"/>
    </source>
</evidence>
<evidence type="ECO:0000256" key="3">
    <source>
        <dbReference type="ARBA" id="ARBA00022475"/>
    </source>
</evidence>
<accession>A0A286EJN3</accession>
<evidence type="ECO:0000256" key="7">
    <source>
        <dbReference type="ARBA" id="ARBA00023136"/>
    </source>
</evidence>
<sequence>MIIRNKNNTFTLLFAWRGTILPQVLPEILGLSALSVVLAMVVHYRWLDVPAPPLVGFTIFGVVLSLFLGFRNNACYDRWWEGRKLWGALIATERHLARDTAILPPEQREIVLERVIVFVHLLRDRLRVQAAAPELFSRYGQFDENDIIQFKQHINLPQYCLQQIQNNLIAAHQQKHISDIIYTQLTAHITSLGSIQAGCDRIASTPLPFVYSALLRRAVYSFCVMLPFAIHSELGFWTPLMVAWLVYMFLGLDALSLQLEEPFGTQDNDLPLDSMVILMERELLMSLGRDVPPALVAQDFYLS</sequence>
<evidence type="ECO:0000256" key="9">
    <source>
        <dbReference type="SAM" id="Phobius"/>
    </source>
</evidence>
<proteinExistence type="inferred from homology"/>
<keyword evidence="4 9" id="KW-0812">Transmembrane</keyword>
<evidence type="ECO:0000256" key="5">
    <source>
        <dbReference type="ARBA" id="ARBA00022989"/>
    </source>
</evidence>
<dbReference type="GO" id="GO:0005886">
    <property type="term" value="C:plasma membrane"/>
    <property type="evidence" value="ECO:0007669"/>
    <property type="project" value="UniProtKB-SubCell"/>
</dbReference>
<dbReference type="InterPro" id="IPR044669">
    <property type="entry name" value="YneE/VCCN1/2-like"/>
</dbReference>
<evidence type="ECO:0000256" key="6">
    <source>
        <dbReference type="ARBA" id="ARBA00023065"/>
    </source>
</evidence>
<keyword evidence="6" id="KW-0406">Ion transport</keyword>
<dbReference type="Proteomes" id="UP000219669">
    <property type="component" value="Unassembled WGS sequence"/>
</dbReference>
<keyword evidence="3" id="KW-1003">Cell membrane</keyword>
<dbReference type="OrthoDB" id="445589at2"/>
<keyword evidence="5 9" id="KW-1133">Transmembrane helix</keyword>
<dbReference type="PANTHER" id="PTHR33281">
    <property type="entry name" value="UPF0187 PROTEIN YNEE"/>
    <property type="match status" value="1"/>
</dbReference>
<keyword evidence="7 9" id="KW-0472">Membrane</keyword>
<evidence type="ECO:0000256" key="2">
    <source>
        <dbReference type="ARBA" id="ARBA00022448"/>
    </source>
</evidence>
<keyword evidence="2" id="KW-0813">Transport</keyword>
<reference evidence="10 11" key="1">
    <citation type="submission" date="2017-09" db="EMBL/GenBank/DDBJ databases">
        <authorList>
            <person name="Ehlers B."/>
            <person name="Leendertz F.H."/>
        </authorList>
    </citation>
    <scope>NUCLEOTIDE SEQUENCE [LARGE SCALE GENOMIC DNA]</scope>
    <source>
        <strain evidence="10 11">DSM 16848</strain>
    </source>
</reference>
<dbReference type="RefSeq" id="WP_097115065.1">
    <property type="nucleotide sequence ID" value="NZ_CP083931.1"/>
</dbReference>
<name>A0A286EJN3_9NEIS</name>
<dbReference type="Pfam" id="PF25539">
    <property type="entry name" value="Bestrophin_2"/>
    <property type="match status" value="1"/>
</dbReference>
<protein>
    <submittedName>
        <fullName evidence="10">Putative membrane protein</fullName>
    </submittedName>
</protein>
<feature type="transmembrane region" description="Helical" evidence="9">
    <location>
        <begin position="236"/>
        <end position="255"/>
    </location>
</feature>
<evidence type="ECO:0000256" key="8">
    <source>
        <dbReference type="ARBA" id="ARBA00034708"/>
    </source>
</evidence>
<organism evidence="10 11">
    <name type="scientific">Alysiella filiformis DSM 16848</name>
    <dbReference type="NCBI Taxonomy" id="1120981"/>
    <lineage>
        <taxon>Bacteria</taxon>
        <taxon>Pseudomonadati</taxon>
        <taxon>Pseudomonadota</taxon>
        <taxon>Betaproteobacteria</taxon>
        <taxon>Neisseriales</taxon>
        <taxon>Neisseriaceae</taxon>
        <taxon>Alysiella</taxon>
    </lineage>
</organism>
<evidence type="ECO:0000313" key="10">
    <source>
        <dbReference type="EMBL" id="SOD71029.1"/>
    </source>
</evidence>
<dbReference type="AlphaFoldDB" id="A0A286EJN3"/>
<comment type="subcellular location">
    <subcellularLocation>
        <location evidence="1">Cell membrane</location>
        <topology evidence="1">Multi-pass membrane protein</topology>
    </subcellularLocation>
</comment>
<evidence type="ECO:0000256" key="4">
    <source>
        <dbReference type="ARBA" id="ARBA00022692"/>
    </source>
</evidence>
<dbReference type="EMBL" id="OCNF01000026">
    <property type="protein sequence ID" value="SOD71029.1"/>
    <property type="molecule type" value="Genomic_DNA"/>
</dbReference>
<evidence type="ECO:0000256" key="1">
    <source>
        <dbReference type="ARBA" id="ARBA00004651"/>
    </source>
</evidence>
<dbReference type="GO" id="GO:0005254">
    <property type="term" value="F:chloride channel activity"/>
    <property type="evidence" value="ECO:0007669"/>
    <property type="project" value="InterPro"/>
</dbReference>
<comment type="similarity">
    <text evidence="8">Belongs to the anion channel-forming bestrophin (TC 1.A.46) family.</text>
</comment>
<gene>
    <name evidence="10" type="ORF">SAMN02746062_02113</name>
</gene>
<dbReference type="PANTHER" id="PTHR33281:SF19">
    <property type="entry name" value="VOLTAGE-DEPENDENT ANION CHANNEL-FORMING PROTEIN YNEE"/>
    <property type="match status" value="1"/>
</dbReference>
<feature type="transmembrane region" description="Helical" evidence="9">
    <location>
        <begin position="50"/>
        <end position="70"/>
    </location>
</feature>
<keyword evidence="11" id="KW-1185">Reference proteome</keyword>